<gene>
    <name evidence="7" type="primary">fprA</name>
    <name evidence="7" type="ORF">PSM7751_01487</name>
</gene>
<comment type="cofactor">
    <cofactor evidence="1">
        <name>FAD</name>
        <dbReference type="ChEBI" id="CHEBI:57692"/>
    </cofactor>
</comment>
<keyword evidence="2" id="KW-0285">Flavoprotein</keyword>
<name>A0A1X6YYS0_9RHOB</name>
<proteinExistence type="predicted"/>
<dbReference type="PANTHER" id="PTHR48467:SF1">
    <property type="entry name" value="GLUTAMATE SYNTHASE 1 [NADH], CHLOROPLASTIC-LIKE"/>
    <property type="match status" value="1"/>
</dbReference>
<dbReference type="InterPro" id="IPR023753">
    <property type="entry name" value="FAD/NAD-binding_dom"/>
</dbReference>
<evidence type="ECO:0000256" key="3">
    <source>
        <dbReference type="ARBA" id="ARBA00022827"/>
    </source>
</evidence>
<dbReference type="GO" id="GO:0004324">
    <property type="term" value="F:ferredoxin-NADP+ reductase activity"/>
    <property type="evidence" value="ECO:0007669"/>
    <property type="project" value="UniProtKB-EC"/>
</dbReference>
<dbReference type="EMBL" id="FWFN01000003">
    <property type="protein sequence ID" value="SLN35312.1"/>
    <property type="molecule type" value="Genomic_DNA"/>
</dbReference>
<keyword evidence="5 7" id="KW-0560">Oxidoreductase</keyword>
<sequence>MSAKIAIVGGGPSGCYTAQALLKRAPDLEVDVIDALPVPYGLVRYGVAADHQGTKGVARQFARLFTRQKAQFFGNLRVGEDVSLDELRAAYDAVVLATGLSADRPLGMPGEDLPGVIGAGALTRALYEHPDATDLPHLGATPVVIGTGNVAIDVLRLLAKTPAELHGSDLGAGPSDWLAAQGIERITVIGRSPAAAARFSPVMVKELGELSRAEIQVRHPAPEAEDALNLAAAASSGPLPIEFRFETRPLALEATESGLRLTVETPEGEDRIDASSVISAIGFTCDGRLDRAGLLAEAEAGAASRLYAAGWFRGGPTGAIPQCREEGQALAARILEEISPDPARPGRGLFAGRAGVVDFDHWQQIDAQELAAAPEDRCRRKFARREDLLRPALSQDE</sequence>
<dbReference type="OrthoDB" id="9803192at2"/>
<dbReference type="Proteomes" id="UP000193963">
    <property type="component" value="Unassembled WGS sequence"/>
</dbReference>
<dbReference type="Gene3D" id="3.40.50.720">
    <property type="entry name" value="NAD(P)-binding Rossmann-like Domain"/>
    <property type="match status" value="2"/>
</dbReference>
<dbReference type="RefSeq" id="WP_085887379.1">
    <property type="nucleotide sequence ID" value="NZ_FWFN01000003.1"/>
</dbReference>
<accession>A0A1X6YYS0</accession>
<evidence type="ECO:0000256" key="4">
    <source>
        <dbReference type="ARBA" id="ARBA00022857"/>
    </source>
</evidence>
<evidence type="ECO:0000256" key="2">
    <source>
        <dbReference type="ARBA" id="ARBA00022630"/>
    </source>
</evidence>
<dbReference type="EC" id="1.18.1.2" evidence="7"/>
<protein>
    <submittedName>
        <fullName evidence="7">NADPH-ferredoxin reductase FprA</fullName>
        <ecNumber evidence="7">1.18.1.2</ecNumber>
    </submittedName>
</protein>
<evidence type="ECO:0000256" key="1">
    <source>
        <dbReference type="ARBA" id="ARBA00001974"/>
    </source>
</evidence>
<organism evidence="7 8">
    <name type="scientific">Pseudooceanicola marinus</name>
    <dbReference type="NCBI Taxonomy" id="396013"/>
    <lineage>
        <taxon>Bacteria</taxon>
        <taxon>Pseudomonadati</taxon>
        <taxon>Pseudomonadota</taxon>
        <taxon>Alphaproteobacteria</taxon>
        <taxon>Rhodobacterales</taxon>
        <taxon>Paracoccaceae</taxon>
        <taxon>Pseudooceanicola</taxon>
    </lineage>
</organism>
<evidence type="ECO:0000256" key="5">
    <source>
        <dbReference type="ARBA" id="ARBA00023002"/>
    </source>
</evidence>
<evidence type="ECO:0000313" key="7">
    <source>
        <dbReference type="EMBL" id="SLN35312.1"/>
    </source>
</evidence>
<reference evidence="7 8" key="1">
    <citation type="submission" date="2017-03" db="EMBL/GenBank/DDBJ databases">
        <authorList>
            <person name="Afonso C.L."/>
            <person name="Miller P.J."/>
            <person name="Scott M.A."/>
            <person name="Spackman E."/>
            <person name="Goraichik I."/>
            <person name="Dimitrov K.M."/>
            <person name="Suarez D.L."/>
            <person name="Swayne D.E."/>
        </authorList>
    </citation>
    <scope>NUCLEOTIDE SEQUENCE [LARGE SCALE GENOMIC DNA]</scope>
    <source>
        <strain evidence="7 8">CECT 7751</strain>
    </source>
</reference>
<dbReference type="InterPro" id="IPR055275">
    <property type="entry name" value="Ferredox_Rdtase"/>
</dbReference>
<keyword evidence="8" id="KW-1185">Reference proteome</keyword>
<keyword evidence="4" id="KW-0521">NADP</keyword>
<dbReference type="Pfam" id="PF07992">
    <property type="entry name" value="Pyr_redox_2"/>
    <property type="match status" value="1"/>
</dbReference>
<dbReference type="PRINTS" id="PR00419">
    <property type="entry name" value="ADXRDTASE"/>
</dbReference>
<dbReference type="SUPFAM" id="SSF51971">
    <property type="entry name" value="Nucleotide-binding domain"/>
    <property type="match status" value="1"/>
</dbReference>
<feature type="domain" description="FAD/NAD(P)-binding" evidence="6">
    <location>
        <begin position="4"/>
        <end position="294"/>
    </location>
</feature>
<dbReference type="AlphaFoldDB" id="A0A1X6YYS0"/>
<evidence type="ECO:0000313" key="8">
    <source>
        <dbReference type="Proteomes" id="UP000193963"/>
    </source>
</evidence>
<keyword evidence="3" id="KW-0274">FAD</keyword>
<dbReference type="PANTHER" id="PTHR48467">
    <property type="entry name" value="GLUTAMATE SYNTHASE 1 [NADH], CHLOROPLASTIC-LIKE"/>
    <property type="match status" value="1"/>
</dbReference>
<evidence type="ECO:0000259" key="6">
    <source>
        <dbReference type="Pfam" id="PF07992"/>
    </source>
</evidence>